<proteinExistence type="predicted"/>
<gene>
    <name evidence="2" type="ORF">S12H4_07395</name>
</gene>
<evidence type="ECO:0000256" key="1">
    <source>
        <dbReference type="SAM" id="MobiDB-lite"/>
    </source>
</evidence>
<comment type="caution">
    <text evidence="2">The sequence shown here is derived from an EMBL/GenBank/DDBJ whole genome shotgun (WGS) entry which is preliminary data.</text>
</comment>
<protein>
    <recommendedName>
        <fullName evidence="3">Helix-hairpin-helix DNA-binding motif class 1 domain-containing protein</fullName>
    </recommendedName>
</protein>
<feature type="region of interest" description="Disordered" evidence="1">
    <location>
        <begin position="63"/>
        <end position="82"/>
    </location>
</feature>
<dbReference type="AlphaFoldDB" id="X1PTR8"/>
<reference evidence="2" key="1">
    <citation type="journal article" date="2014" name="Front. Microbiol.">
        <title>High frequency of phylogenetically diverse reductive dehalogenase-homologous genes in deep subseafloor sedimentary metagenomes.</title>
        <authorList>
            <person name="Kawai M."/>
            <person name="Futagami T."/>
            <person name="Toyoda A."/>
            <person name="Takaki Y."/>
            <person name="Nishi S."/>
            <person name="Hori S."/>
            <person name="Arai W."/>
            <person name="Tsubouchi T."/>
            <person name="Morono Y."/>
            <person name="Uchiyama I."/>
            <person name="Ito T."/>
            <person name="Fujiyama A."/>
            <person name="Inagaki F."/>
            <person name="Takami H."/>
        </authorList>
    </citation>
    <scope>NUCLEOTIDE SEQUENCE</scope>
    <source>
        <strain evidence="2">Expedition CK06-06</strain>
    </source>
</reference>
<organism evidence="2">
    <name type="scientific">marine sediment metagenome</name>
    <dbReference type="NCBI Taxonomy" id="412755"/>
    <lineage>
        <taxon>unclassified sequences</taxon>
        <taxon>metagenomes</taxon>
        <taxon>ecological metagenomes</taxon>
    </lineage>
</organism>
<sequence>MTNDLEEVSGIGKATADRMRASGIDTVEKLASTTIEELTKLKIKGVGESTALKYIKNAQKLIKEKPSDSEPQLKKEDTLPKP</sequence>
<name>X1PTR8_9ZZZZ</name>
<feature type="non-terminal residue" evidence="2">
    <location>
        <position position="82"/>
    </location>
</feature>
<evidence type="ECO:0008006" key="3">
    <source>
        <dbReference type="Google" id="ProtNLM"/>
    </source>
</evidence>
<dbReference type="InterPro" id="IPR010995">
    <property type="entry name" value="DNA_repair_Rad51/TF_NusA_a-hlx"/>
</dbReference>
<dbReference type="GO" id="GO:0000166">
    <property type="term" value="F:nucleotide binding"/>
    <property type="evidence" value="ECO:0007669"/>
    <property type="project" value="InterPro"/>
</dbReference>
<dbReference type="EMBL" id="BARW01002723">
    <property type="protein sequence ID" value="GAI59622.1"/>
    <property type="molecule type" value="Genomic_DNA"/>
</dbReference>
<dbReference type="SUPFAM" id="SSF47794">
    <property type="entry name" value="Rad51 N-terminal domain-like"/>
    <property type="match status" value="1"/>
</dbReference>
<dbReference type="Pfam" id="PF14520">
    <property type="entry name" value="HHH_5"/>
    <property type="match status" value="1"/>
</dbReference>
<accession>X1PTR8</accession>
<evidence type="ECO:0000313" key="2">
    <source>
        <dbReference type="EMBL" id="GAI59622.1"/>
    </source>
</evidence>
<dbReference type="Gene3D" id="1.10.150.20">
    <property type="entry name" value="5' to 3' exonuclease, C-terminal subdomain"/>
    <property type="match status" value="1"/>
</dbReference>